<feature type="domain" description="CzcB-like barrel-sandwich hybrid" evidence="5">
    <location>
        <begin position="68"/>
        <end position="194"/>
    </location>
</feature>
<dbReference type="Pfam" id="PF25989">
    <property type="entry name" value="YknX_C"/>
    <property type="match status" value="1"/>
</dbReference>
<evidence type="ECO:0000256" key="1">
    <source>
        <dbReference type="ARBA" id="ARBA00009477"/>
    </source>
</evidence>
<evidence type="ECO:0000256" key="3">
    <source>
        <dbReference type="SAM" id="SignalP"/>
    </source>
</evidence>
<feature type="signal peptide" evidence="3">
    <location>
        <begin position="1"/>
        <end position="27"/>
    </location>
</feature>
<proteinExistence type="inferred from homology"/>
<comment type="similarity">
    <text evidence="1">Belongs to the membrane fusion protein (MFP) (TC 8.A.1) family.</text>
</comment>
<gene>
    <name evidence="7" type="ORF">E4582_00300</name>
</gene>
<dbReference type="Gene3D" id="2.40.30.170">
    <property type="match status" value="1"/>
</dbReference>
<feature type="chain" id="PRO_5021366826" evidence="3">
    <location>
        <begin position="28"/>
        <end position="381"/>
    </location>
</feature>
<dbReference type="NCBIfam" id="TIGR01730">
    <property type="entry name" value="RND_mfp"/>
    <property type="match status" value="1"/>
</dbReference>
<dbReference type="PANTHER" id="PTHR30469">
    <property type="entry name" value="MULTIDRUG RESISTANCE PROTEIN MDTA"/>
    <property type="match status" value="1"/>
</dbReference>
<evidence type="ECO:0000259" key="6">
    <source>
        <dbReference type="Pfam" id="PF25989"/>
    </source>
</evidence>
<reference evidence="7 8" key="1">
    <citation type="submission" date="2019-01" db="EMBL/GenBank/DDBJ databases">
        <authorList>
            <person name="Zhang S."/>
        </authorList>
    </citation>
    <scope>NUCLEOTIDE SEQUENCE [LARGE SCALE GENOMIC DNA]</scope>
    <source>
        <strain evidence="7 8">1626</strain>
    </source>
</reference>
<evidence type="ECO:0000259" key="5">
    <source>
        <dbReference type="Pfam" id="PF25973"/>
    </source>
</evidence>
<dbReference type="InterPro" id="IPR058792">
    <property type="entry name" value="Beta-barrel_RND_2"/>
</dbReference>
<dbReference type="InterPro" id="IPR006143">
    <property type="entry name" value="RND_pump_MFP"/>
</dbReference>
<protein>
    <submittedName>
        <fullName evidence="7">Efflux RND transporter periplasmic adaptor subunit</fullName>
    </submittedName>
</protein>
<dbReference type="RefSeq" id="WP_134672747.1">
    <property type="nucleotide sequence ID" value="NZ_SPUH01000001.1"/>
</dbReference>
<feature type="region of interest" description="Disordered" evidence="2">
    <location>
        <begin position="348"/>
        <end position="381"/>
    </location>
</feature>
<dbReference type="PANTHER" id="PTHR30469:SF16">
    <property type="entry name" value="HAE1 FAMILY EFFLUX PUMP MFP COMPONENT"/>
    <property type="match status" value="1"/>
</dbReference>
<feature type="compositionally biased region" description="Low complexity" evidence="2">
    <location>
        <begin position="367"/>
        <end position="381"/>
    </location>
</feature>
<organism evidence="7 8">
    <name type="scientific">Luteimonas yindakuii</name>
    <dbReference type="NCBI Taxonomy" id="2565782"/>
    <lineage>
        <taxon>Bacteria</taxon>
        <taxon>Pseudomonadati</taxon>
        <taxon>Pseudomonadota</taxon>
        <taxon>Gammaproteobacteria</taxon>
        <taxon>Lysobacterales</taxon>
        <taxon>Lysobacteraceae</taxon>
        <taxon>Luteimonas</taxon>
    </lineage>
</organism>
<dbReference type="AlphaFoldDB" id="A0A4Z1RI89"/>
<keyword evidence="3" id="KW-0732">Signal</keyword>
<dbReference type="Gene3D" id="2.40.420.20">
    <property type="match status" value="1"/>
</dbReference>
<evidence type="ECO:0000259" key="4">
    <source>
        <dbReference type="Pfam" id="PF25954"/>
    </source>
</evidence>
<feature type="domain" description="YknX-like C-terminal permuted SH3-like" evidence="6">
    <location>
        <begin position="278"/>
        <end position="346"/>
    </location>
</feature>
<dbReference type="SUPFAM" id="SSF111369">
    <property type="entry name" value="HlyD-like secretion proteins"/>
    <property type="match status" value="1"/>
</dbReference>
<dbReference type="Proteomes" id="UP000298681">
    <property type="component" value="Unassembled WGS sequence"/>
</dbReference>
<dbReference type="Pfam" id="PF25973">
    <property type="entry name" value="BSH_CzcB"/>
    <property type="match status" value="1"/>
</dbReference>
<sequence>MQPLRFLSLATRAVVPVLFVVALTACGSDDKAPPAGPQAAVVTTAEIALRDWNDTIPALGTVQARESITVTAKVSEVVDRVHFESGQEVQRNTVLVTLSGNQQQAALAAAEAAATEADRLFERQRQLADQQLISTASLDTQSSLRATARARVDEIRANLGDRLIRAPFAGVVGIRRVSPGALVQPGTEIVTLDDISSVYVDFTVPEAQLANLAVGQTLLGTSIAYPDRTFQGRVDTIDARIDPATRAVTVRGDFPNPDRVLKPGMLVQVDLQRPSRQALVVPEIAVIQVGRDTFVYRVLDGDVVEQAPIRVGSRVSGLAEVVEGLSPGDRIVVDGTGKLRAGMRIQEAARGAGPQPGLDDDGRAILPETTVAPAPDAVPAG</sequence>
<comment type="caution">
    <text evidence="7">The sequence shown here is derived from an EMBL/GenBank/DDBJ whole genome shotgun (WGS) entry which is preliminary data.</text>
</comment>
<accession>A0A4Z1RI89</accession>
<dbReference type="GO" id="GO:0015562">
    <property type="term" value="F:efflux transmembrane transporter activity"/>
    <property type="evidence" value="ECO:0007669"/>
    <property type="project" value="TreeGrafter"/>
</dbReference>
<dbReference type="InterPro" id="IPR058647">
    <property type="entry name" value="BSH_CzcB-like"/>
</dbReference>
<evidence type="ECO:0000256" key="2">
    <source>
        <dbReference type="SAM" id="MobiDB-lite"/>
    </source>
</evidence>
<dbReference type="EMBL" id="SPUH01000001">
    <property type="protein sequence ID" value="TKS53361.1"/>
    <property type="molecule type" value="Genomic_DNA"/>
</dbReference>
<evidence type="ECO:0000313" key="7">
    <source>
        <dbReference type="EMBL" id="TKS53361.1"/>
    </source>
</evidence>
<dbReference type="InterPro" id="IPR010916">
    <property type="entry name" value="TonB_box_CS"/>
</dbReference>
<feature type="domain" description="CusB-like beta-barrel" evidence="4">
    <location>
        <begin position="198"/>
        <end position="274"/>
    </location>
</feature>
<dbReference type="InterPro" id="IPR058637">
    <property type="entry name" value="YknX-like_C"/>
</dbReference>
<dbReference type="PROSITE" id="PS51257">
    <property type="entry name" value="PROKAR_LIPOPROTEIN"/>
    <property type="match status" value="1"/>
</dbReference>
<dbReference type="Pfam" id="PF25954">
    <property type="entry name" value="Beta-barrel_RND_2"/>
    <property type="match status" value="1"/>
</dbReference>
<dbReference type="PROSITE" id="PS00430">
    <property type="entry name" value="TONB_DEPENDENT_REC_1"/>
    <property type="match status" value="1"/>
</dbReference>
<dbReference type="GO" id="GO:1990281">
    <property type="term" value="C:efflux pump complex"/>
    <property type="evidence" value="ECO:0007669"/>
    <property type="project" value="TreeGrafter"/>
</dbReference>
<keyword evidence="8" id="KW-1185">Reference proteome</keyword>
<name>A0A4Z1RI89_9GAMM</name>
<dbReference type="Gene3D" id="1.10.287.470">
    <property type="entry name" value="Helix hairpin bin"/>
    <property type="match status" value="1"/>
</dbReference>
<dbReference type="FunFam" id="2.40.30.170:FF:000010">
    <property type="entry name" value="Efflux RND transporter periplasmic adaptor subunit"/>
    <property type="match status" value="1"/>
</dbReference>
<evidence type="ECO:0000313" key="8">
    <source>
        <dbReference type="Proteomes" id="UP000298681"/>
    </source>
</evidence>
<dbReference type="Gene3D" id="2.40.50.100">
    <property type="match status" value="1"/>
</dbReference>